<evidence type="ECO:0000313" key="2">
    <source>
        <dbReference type="Proteomes" id="UP001497680"/>
    </source>
</evidence>
<gene>
    <name evidence="1" type="ORF">F4821DRAFT_249996</name>
</gene>
<evidence type="ECO:0000313" key="1">
    <source>
        <dbReference type="EMBL" id="KAI6081151.1"/>
    </source>
</evidence>
<accession>A0ACC0CL22</accession>
<keyword evidence="2" id="KW-1185">Reference proteome</keyword>
<comment type="caution">
    <text evidence="1">The sequence shown here is derived from an EMBL/GenBank/DDBJ whole genome shotgun (WGS) entry which is preliminary data.</text>
</comment>
<dbReference type="EMBL" id="MU394406">
    <property type="protein sequence ID" value="KAI6081151.1"/>
    <property type="molecule type" value="Genomic_DNA"/>
</dbReference>
<dbReference type="Proteomes" id="UP001497680">
    <property type="component" value="Unassembled WGS sequence"/>
</dbReference>
<organism evidence="1 2">
    <name type="scientific">Hypoxylon rubiginosum</name>
    <dbReference type="NCBI Taxonomy" id="110542"/>
    <lineage>
        <taxon>Eukaryota</taxon>
        <taxon>Fungi</taxon>
        <taxon>Dikarya</taxon>
        <taxon>Ascomycota</taxon>
        <taxon>Pezizomycotina</taxon>
        <taxon>Sordariomycetes</taxon>
        <taxon>Xylariomycetidae</taxon>
        <taxon>Xylariales</taxon>
        <taxon>Hypoxylaceae</taxon>
        <taxon>Hypoxylon</taxon>
    </lineage>
</organism>
<protein>
    <submittedName>
        <fullName evidence="1">Feruloyl esterase</fullName>
    </submittedName>
</protein>
<proteinExistence type="predicted"/>
<sequence length="516" mass="55850">MRIKRWLGFLLTIPIYASECSVSWRVEDCSKFASSFQEIGYTDVTILNSSHIPEKAANISGTLNALPVCRLFGSVPYTGNNSVIFELWLPLTEKYNGRFLVVGNGGMAGTIAEGDVIRNLNKGFAVAGGDSGHLAALNNAGNGAPGVYLPYMHNQEQVKAWIHNSIAILTPAAKKITAAFYGKVPKHSYYEGCSTGGAQGFALAQFHPGLFDGIVAGSPGNWYSHLALSFLWNSQITQGSNSLPQDALDLITQTVLAECDTIDGVKDGVIENPLSCNFDISLLECKPSETNSFACLTPAQIATAQKIYTGPVDSRSNISLYPGFSVGSETEWMFQEGYLADVFSIPILQNMLFNNLSYNASIFNWGTDVDAVDAKVGTLIDEISPDLSALKESGAKMVVFQGWSDPLNAALWPIQHLGQIEDFFGGDVGDWFRLFMVPGGGHCGSATNYPQVPGTWHALDAVVKWVETGRPPAQILGTDPEDQSLKDKTSKLCPWPQTAKFRGGDPNDWNSFACEN</sequence>
<reference evidence="1 2" key="1">
    <citation type="journal article" date="2022" name="New Phytol.">
        <title>Ecological generalism drives hyperdiversity of secondary metabolite gene clusters in xylarialean endophytes.</title>
        <authorList>
            <person name="Franco M.E.E."/>
            <person name="Wisecaver J.H."/>
            <person name="Arnold A.E."/>
            <person name="Ju Y.M."/>
            <person name="Slot J.C."/>
            <person name="Ahrendt S."/>
            <person name="Moore L.P."/>
            <person name="Eastman K.E."/>
            <person name="Scott K."/>
            <person name="Konkel Z."/>
            <person name="Mondo S.J."/>
            <person name="Kuo A."/>
            <person name="Hayes R.D."/>
            <person name="Haridas S."/>
            <person name="Andreopoulos B."/>
            <person name="Riley R."/>
            <person name="LaButti K."/>
            <person name="Pangilinan J."/>
            <person name="Lipzen A."/>
            <person name="Amirebrahimi M."/>
            <person name="Yan J."/>
            <person name="Adam C."/>
            <person name="Keymanesh K."/>
            <person name="Ng V."/>
            <person name="Louie K."/>
            <person name="Northen T."/>
            <person name="Drula E."/>
            <person name="Henrissat B."/>
            <person name="Hsieh H.M."/>
            <person name="Youens-Clark K."/>
            <person name="Lutzoni F."/>
            <person name="Miadlikowska J."/>
            <person name="Eastwood D.C."/>
            <person name="Hamelin R.C."/>
            <person name="Grigoriev I.V."/>
            <person name="U'Ren J.M."/>
        </authorList>
    </citation>
    <scope>NUCLEOTIDE SEQUENCE [LARGE SCALE GENOMIC DNA]</scope>
    <source>
        <strain evidence="1 2">ER1909</strain>
    </source>
</reference>
<name>A0ACC0CL22_9PEZI</name>